<proteinExistence type="predicted"/>
<dbReference type="InterPro" id="IPR002629">
    <property type="entry name" value="Met_Synth_C/arc"/>
</dbReference>
<dbReference type="Pfam" id="PF01717">
    <property type="entry name" value="Meth_synt_2"/>
    <property type="match status" value="2"/>
</dbReference>
<evidence type="ECO:0000259" key="1">
    <source>
        <dbReference type="Pfam" id="PF01717"/>
    </source>
</evidence>
<dbReference type="GO" id="GO:0009086">
    <property type="term" value="P:methionine biosynthetic process"/>
    <property type="evidence" value="ECO:0007669"/>
    <property type="project" value="InterPro"/>
</dbReference>
<feature type="domain" description="Cobalamin-independent methionine synthase MetE C-terminal/archaeal" evidence="1">
    <location>
        <begin position="169"/>
        <end position="344"/>
    </location>
</feature>
<evidence type="ECO:0000313" key="2">
    <source>
        <dbReference type="EMBL" id="UGS38968.1"/>
    </source>
</evidence>
<dbReference type="GO" id="GO:0003871">
    <property type="term" value="F:5-methyltetrahydropteroyltriglutamate-homocysteine S-methyltransferase activity"/>
    <property type="evidence" value="ECO:0007669"/>
    <property type="project" value="UniProtKB-EC"/>
</dbReference>
<dbReference type="EMBL" id="CP087164">
    <property type="protein sequence ID" value="UGS38968.1"/>
    <property type="molecule type" value="Genomic_DNA"/>
</dbReference>
<dbReference type="GO" id="GO:0008270">
    <property type="term" value="F:zinc ion binding"/>
    <property type="evidence" value="ECO:0007669"/>
    <property type="project" value="InterPro"/>
</dbReference>
<keyword evidence="2" id="KW-0489">Methyltransferase</keyword>
<dbReference type="CDD" id="cd03311">
    <property type="entry name" value="CIMS_C_terminal_like"/>
    <property type="match status" value="1"/>
</dbReference>
<organism evidence="2 3">
    <name type="scientific">Capillimicrobium parvum</name>
    <dbReference type="NCBI Taxonomy" id="2884022"/>
    <lineage>
        <taxon>Bacteria</taxon>
        <taxon>Bacillati</taxon>
        <taxon>Actinomycetota</taxon>
        <taxon>Thermoleophilia</taxon>
        <taxon>Solirubrobacterales</taxon>
        <taxon>Capillimicrobiaceae</taxon>
        <taxon>Capillimicrobium</taxon>
    </lineage>
</organism>
<dbReference type="GO" id="GO:0032259">
    <property type="term" value="P:methylation"/>
    <property type="evidence" value="ECO:0007669"/>
    <property type="project" value="UniProtKB-KW"/>
</dbReference>
<dbReference type="RefSeq" id="WP_259312980.1">
    <property type="nucleotide sequence ID" value="NZ_CP087164.1"/>
</dbReference>
<dbReference type="KEGG" id="sbae:DSM104329_05400"/>
<dbReference type="AlphaFoldDB" id="A0A9E7C6U0"/>
<keyword evidence="2" id="KW-0808">Transferase</keyword>
<accession>A0A9E7C6U0</accession>
<feature type="domain" description="Cobalamin-independent methionine synthase MetE C-terminal/archaeal" evidence="1">
    <location>
        <begin position="5"/>
        <end position="81"/>
    </location>
</feature>
<reference evidence="2" key="1">
    <citation type="journal article" date="2022" name="Int. J. Syst. Evol. Microbiol.">
        <title>Pseudomonas aegrilactucae sp. nov. and Pseudomonas morbosilactucae sp. nov., pathogens causing bacterial rot of lettuce in Japan.</title>
        <authorList>
            <person name="Sawada H."/>
            <person name="Fujikawa T."/>
            <person name="Satou M."/>
        </authorList>
    </citation>
    <scope>NUCLEOTIDE SEQUENCE</scope>
    <source>
        <strain evidence="2">0166_1</strain>
    </source>
</reference>
<gene>
    <name evidence="2" type="primary">metE_3</name>
    <name evidence="2" type="ORF">DSM104329_05400</name>
</gene>
<evidence type="ECO:0000313" key="3">
    <source>
        <dbReference type="Proteomes" id="UP001162834"/>
    </source>
</evidence>
<dbReference type="Gene3D" id="3.20.20.210">
    <property type="match status" value="1"/>
</dbReference>
<name>A0A9E7C6U0_9ACTN</name>
<protein>
    <submittedName>
        <fullName evidence="2">5-methyltetrahydropteroyltriglutamate--homocysteine methyltransferase</fullName>
        <ecNumber evidence="2">2.1.1.14</ecNumber>
    </submittedName>
</protein>
<sequence length="375" mass="41048">MDRILTTHAGSLPRPDDLVELVWARMDGQDVDEDALEARIAAAVDEVVRKQREAGIDVVSDGEMSKPGFSTYVEERFTGFAGRSEFQADDVAPFPNLAMRLFATDSMAHVVFSNCVGPVEVKDPDAVTRDIEHFRRALGDAPPATAFMGAISPGQIAFNYPNQHYPSHEAYLEALAGALRHEYRAITDAGFNLQIDSPDLAMAAHCRSVGSSIESWDTHLPLAIDALNRALEGIPPEQVRLHVCWGNYAGPHHCDIGLDRILPDVLKANVGTIYPEGANPRHEHEWAVFKDVALPDGMRVILGTIDTKSNYVEHPRVVAGRLTRLANVIGAERVVAGTDCGFDTFIRFSQVDPGVAWLKLRAMSDGAELASQQLF</sequence>
<dbReference type="PANTHER" id="PTHR43844:SF2">
    <property type="entry name" value="SYNTHASE, VITAMIN-B12 INDEPENDENT, PUTATIVE (AFU_ORTHOLOGUE AFUA_3G12060)-RELATED"/>
    <property type="match status" value="1"/>
</dbReference>
<dbReference type="PANTHER" id="PTHR43844">
    <property type="entry name" value="METHIONINE SYNTHASE"/>
    <property type="match status" value="1"/>
</dbReference>
<dbReference type="EC" id="2.1.1.14" evidence="2"/>
<keyword evidence="3" id="KW-1185">Reference proteome</keyword>
<dbReference type="Proteomes" id="UP001162834">
    <property type="component" value="Chromosome"/>
</dbReference>
<dbReference type="SUPFAM" id="SSF51726">
    <property type="entry name" value="UROD/MetE-like"/>
    <property type="match status" value="1"/>
</dbReference>
<dbReference type="InterPro" id="IPR038071">
    <property type="entry name" value="UROD/MetE-like_sf"/>
</dbReference>